<gene>
    <name evidence="2" type="ORF">DCM90_05085</name>
</gene>
<evidence type="ECO:0000313" key="2">
    <source>
        <dbReference type="EMBL" id="PWG00307.1"/>
    </source>
</evidence>
<dbReference type="RefSeq" id="WP_109250254.1">
    <property type="nucleotide sequence ID" value="NZ_QCXQ01000002.1"/>
</dbReference>
<dbReference type="AlphaFoldDB" id="A0A2V1MZB2"/>
<dbReference type="PANTHER" id="PTHR33570:SF9">
    <property type="entry name" value="BLL4600 PROTEIN"/>
    <property type="match status" value="1"/>
</dbReference>
<sequence length="106" mass="11594">MAEKQTAGRDQLGDFAPQFATLNDDVLFGEVWSNEAALSAHDRSMITVAALISGGNLEQLDAHLKIGKQNGITQDEIVAEITHLAFYVGWPKAWSAFSRAKEIYAD</sequence>
<reference evidence="2 3" key="1">
    <citation type="journal article" date="2018" name="Int. J. Syst. Evol. Microbiol.">
        <title>Lactobacillus bambusae sp. nov., isolated from a traditional fermented Ma-bamboo shoots of Taiwan.</title>
        <authorList>
            <person name="Wang L.-T."/>
        </authorList>
    </citation>
    <scope>NUCLEOTIDE SEQUENCE [LARGE SCALE GENOMIC DNA]</scope>
    <source>
        <strain evidence="2 3">BS-W1</strain>
    </source>
</reference>
<dbReference type="Gene3D" id="1.20.1290.10">
    <property type="entry name" value="AhpD-like"/>
    <property type="match status" value="1"/>
</dbReference>
<name>A0A2V1MZB2_9LACO</name>
<proteinExistence type="predicted"/>
<comment type="caution">
    <text evidence="2">The sequence shown here is derived from an EMBL/GenBank/DDBJ whole genome shotgun (WGS) entry which is preliminary data.</text>
</comment>
<feature type="domain" description="Carboxymuconolactone decarboxylase-like" evidence="1">
    <location>
        <begin position="17"/>
        <end position="102"/>
    </location>
</feature>
<dbReference type="OrthoDB" id="9802489at2"/>
<dbReference type="InterPro" id="IPR052512">
    <property type="entry name" value="4CMD/NDH-1_regulator"/>
</dbReference>
<dbReference type="SUPFAM" id="SSF69118">
    <property type="entry name" value="AhpD-like"/>
    <property type="match status" value="1"/>
</dbReference>
<dbReference type="GO" id="GO:0051920">
    <property type="term" value="F:peroxiredoxin activity"/>
    <property type="evidence" value="ECO:0007669"/>
    <property type="project" value="InterPro"/>
</dbReference>
<accession>A0A2V1MZB2</accession>
<evidence type="ECO:0000313" key="3">
    <source>
        <dbReference type="Proteomes" id="UP000245080"/>
    </source>
</evidence>
<dbReference type="PANTHER" id="PTHR33570">
    <property type="entry name" value="4-CARBOXYMUCONOLACTONE DECARBOXYLASE FAMILY PROTEIN"/>
    <property type="match status" value="1"/>
</dbReference>
<dbReference type="InterPro" id="IPR029032">
    <property type="entry name" value="AhpD-like"/>
</dbReference>
<organism evidence="2 3">
    <name type="scientific">Levilactobacillus bambusae</name>
    <dbReference type="NCBI Taxonomy" id="2024736"/>
    <lineage>
        <taxon>Bacteria</taxon>
        <taxon>Bacillati</taxon>
        <taxon>Bacillota</taxon>
        <taxon>Bacilli</taxon>
        <taxon>Lactobacillales</taxon>
        <taxon>Lactobacillaceae</taxon>
        <taxon>Levilactobacillus</taxon>
    </lineage>
</organism>
<protein>
    <submittedName>
        <fullName evidence="2">4-carboxymuconolactone decarboxylase</fullName>
    </submittedName>
</protein>
<dbReference type="Proteomes" id="UP000245080">
    <property type="component" value="Unassembled WGS sequence"/>
</dbReference>
<keyword evidence="3" id="KW-1185">Reference proteome</keyword>
<dbReference type="Pfam" id="PF02627">
    <property type="entry name" value="CMD"/>
    <property type="match status" value="1"/>
</dbReference>
<evidence type="ECO:0000259" key="1">
    <source>
        <dbReference type="Pfam" id="PF02627"/>
    </source>
</evidence>
<dbReference type="InterPro" id="IPR003779">
    <property type="entry name" value="CMD-like"/>
</dbReference>
<dbReference type="EMBL" id="QCXQ01000002">
    <property type="protein sequence ID" value="PWG00307.1"/>
    <property type="molecule type" value="Genomic_DNA"/>
</dbReference>